<evidence type="ECO:0000256" key="2">
    <source>
        <dbReference type="ARBA" id="ARBA00007357"/>
    </source>
</evidence>
<protein>
    <recommendedName>
        <fullName evidence="13">M13 family peptidase</fullName>
    </recommendedName>
</protein>
<reference evidence="11 12" key="1">
    <citation type="journal article" date="2023" name="Arcadia Sci">
        <title>De novo assembly of a long-read Amblyomma americanum tick genome.</title>
        <authorList>
            <person name="Chou S."/>
            <person name="Poskanzer K.E."/>
            <person name="Rollins M."/>
            <person name="Thuy-Boun P.S."/>
        </authorList>
    </citation>
    <scope>NUCLEOTIDE SEQUENCE [LARGE SCALE GENOMIC DNA]</scope>
    <source>
        <strain evidence="11">F_SG_1</strain>
        <tissue evidence="11">Salivary glands</tissue>
    </source>
</reference>
<dbReference type="Pfam" id="PF01431">
    <property type="entry name" value="Peptidase_M13"/>
    <property type="match status" value="1"/>
</dbReference>
<dbReference type="SUPFAM" id="SSF55486">
    <property type="entry name" value="Metalloproteases ('zincins'), catalytic domain"/>
    <property type="match status" value="2"/>
</dbReference>
<feature type="transmembrane region" description="Helical" evidence="8">
    <location>
        <begin position="21"/>
        <end position="43"/>
    </location>
</feature>
<sequence>MEPSFEEGTLSDDRERNTRRAFFRCCTVFLASSLVVLGFHGVLRHVVLPEMNKTFSSSWSERIGRRPSADELNLSTTAFATPNPEGGLLRATRALPEDVVCNTSACHDFAARTLRLLRYAINPCGDFYKYVCDSWQHDHTLKPNSHYVSTDTVYLKQYVNMLRKALERPGSIPKLGFLYQICKTTPGDTLFSRLLSTFLYTLNFGNWPFSTASSRNIPAEDISHKIGVLKRELGLDSLFGLGIEGDPNNASRILVSVGQPRLIVEREFTSSWSNLWLDKAFRLLSQRLGKNSTAYSGISRLELRLQSYMVAEEHECQASCDIADADTLPVIPVVNWTSLFQGFLGVDVRVDRVRVTSPLYLLNLYKNSNFDKADILNHMILRVMILILPFISDDLVFSTIASWKVSKEHKLPFDATREDQCLHTMLEVEPYMPMELVRSSHLVQLSNSHLAKQVLSPSFLSVFIDHIREVFRGQDASMERLLKNITLIQLEILSPTSLRNPHLRSKYTDNIYTKNPTTPLLYFIYYYVKNSAMKRQRPLAASRNESWTKWSLHFSDTMPRLDPPYRTLQVPITAFDLMLPNDPVVELFHLPRLAFRIYRSLAEYVLYYVKAENITAAKTTLESMRLCLKSEGDDKATEGVGGAVGMKPVLDFLAASPAYHLFRKEMARVAKTVRIRGLERYRSTQLFAVYFAASFCESASPDYLRWQQSASAETWTWTRVNDIVRSMSEISRGFRCGFTRPRHRRGDCFLYD</sequence>
<comment type="similarity">
    <text evidence="2">Belongs to the peptidase M13 family.</text>
</comment>
<dbReference type="Proteomes" id="UP001321473">
    <property type="component" value="Unassembled WGS sequence"/>
</dbReference>
<gene>
    <name evidence="11" type="ORF">V5799_023110</name>
</gene>
<proteinExistence type="inferred from homology"/>
<keyword evidence="8" id="KW-0472">Membrane</keyword>
<evidence type="ECO:0000256" key="4">
    <source>
        <dbReference type="ARBA" id="ARBA00022723"/>
    </source>
</evidence>
<dbReference type="PANTHER" id="PTHR11733:SF241">
    <property type="entry name" value="GH26575P-RELATED"/>
    <property type="match status" value="1"/>
</dbReference>
<dbReference type="AlphaFoldDB" id="A0AAQ4FIR3"/>
<keyword evidence="12" id="KW-1185">Reference proteome</keyword>
<evidence type="ECO:0000313" key="12">
    <source>
        <dbReference type="Proteomes" id="UP001321473"/>
    </source>
</evidence>
<dbReference type="InterPro" id="IPR008753">
    <property type="entry name" value="Peptidase_M13_N"/>
</dbReference>
<dbReference type="GO" id="GO:0016485">
    <property type="term" value="P:protein processing"/>
    <property type="evidence" value="ECO:0007669"/>
    <property type="project" value="TreeGrafter"/>
</dbReference>
<dbReference type="InterPro" id="IPR042089">
    <property type="entry name" value="Peptidase_M13_dom_2"/>
</dbReference>
<name>A0AAQ4FIR3_AMBAM</name>
<dbReference type="InterPro" id="IPR000718">
    <property type="entry name" value="Peptidase_M13"/>
</dbReference>
<dbReference type="GO" id="GO:0004222">
    <property type="term" value="F:metalloendopeptidase activity"/>
    <property type="evidence" value="ECO:0007669"/>
    <property type="project" value="InterPro"/>
</dbReference>
<evidence type="ECO:0000256" key="7">
    <source>
        <dbReference type="ARBA" id="ARBA00023049"/>
    </source>
</evidence>
<dbReference type="Gene3D" id="1.10.1380.10">
    <property type="entry name" value="Neutral endopeptidase , domain2"/>
    <property type="match status" value="1"/>
</dbReference>
<keyword evidence="3" id="KW-0645">Protease</keyword>
<dbReference type="Gene3D" id="3.40.390.10">
    <property type="entry name" value="Collagenase (Catalytic Domain)"/>
    <property type="match status" value="2"/>
</dbReference>
<evidence type="ECO:0000256" key="5">
    <source>
        <dbReference type="ARBA" id="ARBA00022801"/>
    </source>
</evidence>
<keyword evidence="6" id="KW-0862">Zinc</keyword>
<evidence type="ECO:0008006" key="13">
    <source>
        <dbReference type="Google" id="ProtNLM"/>
    </source>
</evidence>
<evidence type="ECO:0000313" key="11">
    <source>
        <dbReference type="EMBL" id="KAK8787109.1"/>
    </source>
</evidence>
<dbReference type="InterPro" id="IPR018497">
    <property type="entry name" value="Peptidase_M13_C"/>
</dbReference>
<keyword evidence="8" id="KW-1133">Transmembrane helix</keyword>
<comment type="caution">
    <text evidence="11">The sequence shown here is derived from an EMBL/GenBank/DDBJ whole genome shotgun (WGS) entry which is preliminary data.</text>
</comment>
<evidence type="ECO:0000256" key="6">
    <source>
        <dbReference type="ARBA" id="ARBA00022833"/>
    </source>
</evidence>
<keyword evidence="7" id="KW-0482">Metalloprotease</keyword>
<organism evidence="11 12">
    <name type="scientific">Amblyomma americanum</name>
    <name type="common">Lone star tick</name>
    <dbReference type="NCBI Taxonomy" id="6943"/>
    <lineage>
        <taxon>Eukaryota</taxon>
        <taxon>Metazoa</taxon>
        <taxon>Ecdysozoa</taxon>
        <taxon>Arthropoda</taxon>
        <taxon>Chelicerata</taxon>
        <taxon>Arachnida</taxon>
        <taxon>Acari</taxon>
        <taxon>Parasitiformes</taxon>
        <taxon>Ixodida</taxon>
        <taxon>Ixodoidea</taxon>
        <taxon>Ixodidae</taxon>
        <taxon>Amblyomminae</taxon>
        <taxon>Amblyomma</taxon>
    </lineage>
</organism>
<dbReference type="InterPro" id="IPR024079">
    <property type="entry name" value="MetalloPept_cat_dom_sf"/>
</dbReference>
<dbReference type="EMBL" id="JARKHS020002099">
    <property type="protein sequence ID" value="KAK8787109.1"/>
    <property type="molecule type" value="Genomic_DNA"/>
</dbReference>
<feature type="domain" description="Peptidase M13 N-terminal" evidence="10">
    <location>
        <begin position="123"/>
        <end position="425"/>
    </location>
</feature>
<dbReference type="GO" id="GO:0005886">
    <property type="term" value="C:plasma membrane"/>
    <property type="evidence" value="ECO:0007669"/>
    <property type="project" value="TreeGrafter"/>
</dbReference>
<keyword evidence="4" id="KW-0479">Metal-binding</keyword>
<evidence type="ECO:0000256" key="3">
    <source>
        <dbReference type="ARBA" id="ARBA00022670"/>
    </source>
</evidence>
<dbReference type="PROSITE" id="PS51885">
    <property type="entry name" value="NEPRILYSIN"/>
    <property type="match status" value="1"/>
</dbReference>
<feature type="domain" description="Peptidase M13 C-terminal" evidence="9">
    <location>
        <begin position="651"/>
        <end position="741"/>
    </location>
</feature>
<accession>A0AAQ4FIR3</accession>
<evidence type="ECO:0000259" key="10">
    <source>
        <dbReference type="Pfam" id="PF05649"/>
    </source>
</evidence>
<keyword evidence="5" id="KW-0378">Hydrolase</keyword>
<dbReference type="GO" id="GO:0046872">
    <property type="term" value="F:metal ion binding"/>
    <property type="evidence" value="ECO:0007669"/>
    <property type="project" value="UniProtKB-KW"/>
</dbReference>
<dbReference type="PANTHER" id="PTHR11733">
    <property type="entry name" value="ZINC METALLOPROTEASE FAMILY M13 NEPRILYSIN-RELATED"/>
    <property type="match status" value="1"/>
</dbReference>
<evidence type="ECO:0000256" key="1">
    <source>
        <dbReference type="ARBA" id="ARBA00001947"/>
    </source>
</evidence>
<evidence type="ECO:0000259" key="9">
    <source>
        <dbReference type="Pfam" id="PF01431"/>
    </source>
</evidence>
<evidence type="ECO:0000256" key="8">
    <source>
        <dbReference type="SAM" id="Phobius"/>
    </source>
</evidence>
<comment type="cofactor">
    <cofactor evidence="1">
        <name>Zn(2+)</name>
        <dbReference type="ChEBI" id="CHEBI:29105"/>
    </cofactor>
</comment>
<dbReference type="Pfam" id="PF05649">
    <property type="entry name" value="Peptidase_M13_N"/>
    <property type="match status" value="1"/>
</dbReference>
<keyword evidence="8" id="KW-0812">Transmembrane</keyword>